<comment type="caution">
    <text evidence="2">The sequence shown here is derived from an EMBL/GenBank/DDBJ whole genome shotgun (WGS) entry which is preliminary data.</text>
</comment>
<dbReference type="Proteomes" id="UP000626109">
    <property type="component" value="Unassembled WGS sequence"/>
</dbReference>
<feature type="non-terminal residue" evidence="2">
    <location>
        <position position="1"/>
    </location>
</feature>
<organism evidence="2 3">
    <name type="scientific">Polarella glacialis</name>
    <name type="common">Dinoflagellate</name>
    <dbReference type="NCBI Taxonomy" id="89957"/>
    <lineage>
        <taxon>Eukaryota</taxon>
        <taxon>Sar</taxon>
        <taxon>Alveolata</taxon>
        <taxon>Dinophyceae</taxon>
        <taxon>Suessiales</taxon>
        <taxon>Suessiaceae</taxon>
        <taxon>Polarella</taxon>
    </lineage>
</organism>
<evidence type="ECO:0000256" key="1">
    <source>
        <dbReference type="SAM" id="MobiDB-lite"/>
    </source>
</evidence>
<sequence length="104" mass="11045">CCSRFSRATTATTRRTATTKTTATTTTTARTARRTTTTTTKTAATTVGLNFRGASGGPQCSTCQRQCFGNALQGRSGGVQAFPQARSRHPSRPLRARLFEVSLG</sequence>
<name>A0A813J7Q8_POLGL</name>
<proteinExistence type="predicted"/>
<dbReference type="AlphaFoldDB" id="A0A813J7Q8"/>
<reference evidence="2" key="1">
    <citation type="submission" date="2021-02" db="EMBL/GenBank/DDBJ databases">
        <authorList>
            <person name="Dougan E. K."/>
            <person name="Rhodes N."/>
            <person name="Thang M."/>
            <person name="Chan C."/>
        </authorList>
    </citation>
    <scope>NUCLEOTIDE SEQUENCE</scope>
</reference>
<evidence type="ECO:0000313" key="3">
    <source>
        <dbReference type="Proteomes" id="UP000626109"/>
    </source>
</evidence>
<feature type="region of interest" description="Disordered" evidence="1">
    <location>
        <begin position="1"/>
        <end position="40"/>
    </location>
</feature>
<accession>A0A813J7Q8</accession>
<evidence type="ECO:0000313" key="2">
    <source>
        <dbReference type="EMBL" id="CAE8668892.1"/>
    </source>
</evidence>
<gene>
    <name evidence="2" type="ORF">PGLA2088_LOCUS17057</name>
</gene>
<feature type="compositionally biased region" description="Low complexity" evidence="1">
    <location>
        <begin position="7"/>
        <end position="40"/>
    </location>
</feature>
<dbReference type="EMBL" id="CAJNNW010022145">
    <property type="protein sequence ID" value="CAE8668892.1"/>
    <property type="molecule type" value="Genomic_DNA"/>
</dbReference>
<feature type="non-terminal residue" evidence="2">
    <location>
        <position position="104"/>
    </location>
</feature>
<protein>
    <submittedName>
        <fullName evidence="2">Uncharacterized protein</fullName>
    </submittedName>
</protein>